<gene>
    <name evidence="3" type="ORF">RSPPHO_03089</name>
</gene>
<keyword evidence="4" id="KW-1185">Reference proteome</keyword>
<organism evidence="3 4">
    <name type="scientific">Pararhodospirillum photometricum DSM 122</name>
    <dbReference type="NCBI Taxonomy" id="1150469"/>
    <lineage>
        <taxon>Bacteria</taxon>
        <taxon>Pseudomonadati</taxon>
        <taxon>Pseudomonadota</taxon>
        <taxon>Alphaproteobacteria</taxon>
        <taxon>Rhodospirillales</taxon>
        <taxon>Rhodospirillaceae</taxon>
        <taxon>Pararhodospirillum</taxon>
    </lineage>
</organism>
<keyword evidence="2" id="KW-0812">Transmembrane</keyword>
<keyword evidence="2" id="KW-1133">Transmembrane helix</keyword>
<dbReference type="Proteomes" id="UP000033220">
    <property type="component" value="Chromosome DSM 122"/>
</dbReference>
<proteinExistence type="predicted"/>
<protein>
    <submittedName>
        <fullName evidence="3">Uncharacterized protein</fullName>
    </submittedName>
</protein>
<dbReference type="KEGG" id="rpm:RSPPHO_03089"/>
<evidence type="ECO:0000313" key="3">
    <source>
        <dbReference type="EMBL" id="CCG09715.1"/>
    </source>
</evidence>
<evidence type="ECO:0000313" key="4">
    <source>
        <dbReference type="Proteomes" id="UP000033220"/>
    </source>
</evidence>
<dbReference type="HOGENOM" id="CLU_2397669_0_0_5"/>
<accession>H6SQZ3</accession>
<dbReference type="PATRIC" id="fig|1150469.3.peg.3486"/>
<sequence length="93" mass="9261">MTTAVASIDERPPLGLWGVSLMVVLGAHVLAALPGWQQTPEPLPPPAPAFMLDLVPAPAAAPPAAEAAPRPPRAAAPAARAAAAPRGRRAPGG</sequence>
<keyword evidence="2" id="KW-0472">Membrane</keyword>
<evidence type="ECO:0000256" key="1">
    <source>
        <dbReference type="SAM" id="MobiDB-lite"/>
    </source>
</evidence>
<dbReference type="AlphaFoldDB" id="H6SQZ3"/>
<evidence type="ECO:0000256" key="2">
    <source>
        <dbReference type="SAM" id="Phobius"/>
    </source>
</evidence>
<dbReference type="RefSeq" id="WP_014416343.1">
    <property type="nucleotide sequence ID" value="NC_017059.1"/>
</dbReference>
<feature type="region of interest" description="Disordered" evidence="1">
    <location>
        <begin position="60"/>
        <end position="93"/>
    </location>
</feature>
<dbReference type="STRING" id="1150469.RSPPHO_03089"/>
<name>H6SQZ3_PARPM</name>
<reference evidence="3 4" key="1">
    <citation type="submission" date="2012-02" db="EMBL/GenBank/DDBJ databases">
        <title>Shotgun genome sequence of Phaeospirillum photometricum DSM 122.</title>
        <authorList>
            <person name="Duquesne K."/>
            <person name="Sturgis J."/>
        </authorList>
    </citation>
    <scope>NUCLEOTIDE SEQUENCE [LARGE SCALE GENOMIC DNA]</scope>
    <source>
        <strain evidence="4">DSM122</strain>
    </source>
</reference>
<feature type="transmembrane region" description="Helical" evidence="2">
    <location>
        <begin position="14"/>
        <end position="33"/>
    </location>
</feature>
<feature type="compositionally biased region" description="Low complexity" evidence="1">
    <location>
        <begin position="75"/>
        <end position="85"/>
    </location>
</feature>
<dbReference type="EMBL" id="HE663493">
    <property type="protein sequence ID" value="CCG09715.1"/>
    <property type="molecule type" value="Genomic_DNA"/>
</dbReference>